<comment type="caution">
    <text evidence="1">The sequence shown here is derived from an EMBL/GenBank/DDBJ whole genome shotgun (WGS) entry which is preliminary data.</text>
</comment>
<accession>A0ABS3B455</accession>
<protein>
    <submittedName>
        <fullName evidence="1">Polysaccharide biosynthesis protein</fullName>
    </submittedName>
</protein>
<dbReference type="InterPro" id="IPR023214">
    <property type="entry name" value="HAD_sf"/>
</dbReference>
<dbReference type="InterPro" id="IPR007739">
    <property type="entry name" value="RgpF"/>
</dbReference>
<evidence type="ECO:0000313" key="1">
    <source>
        <dbReference type="EMBL" id="MBN6103327.1"/>
    </source>
</evidence>
<reference evidence="1 2" key="1">
    <citation type="submission" date="2021-02" db="EMBL/GenBank/DDBJ databases">
        <title>Taxonomically Unique Crown Gall-Associated Xanthomonas Stains Have Deficiency in Virulence Repertories.</title>
        <authorList>
            <person name="Mafakheri H."/>
            <person name="Taghavi S.M."/>
            <person name="Dimkic I."/>
            <person name="Nemanja K."/>
            <person name="Osdaghi E."/>
        </authorList>
    </citation>
    <scope>NUCLEOTIDE SEQUENCE [LARGE SCALE GENOMIC DNA]</scope>
    <source>
        <strain evidence="1 2">FX4</strain>
    </source>
</reference>
<dbReference type="SUPFAM" id="SSF56784">
    <property type="entry name" value="HAD-like"/>
    <property type="match status" value="1"/>
</dbReference>
<dbReference type="Pfam" id="PF05045">
    <property type="entry name" value="RgpF"/>
    <property type="match status" value="1"/>
</dbReference>
<sequence length="943" mass="102736">MRARWRKTGLAARAAVERHGGGWRGLVAVAERSWKVLRALGLTGFVRRLRNAAHAQTSAPPPSDVAFPAPTPIERVQLRVGVMAHVFYPDLLGELAQALTAMPVPYVLMVSVIDADAQAAAQQRLSSLPNLQTLHVRKVANRGRDLAPLIVTFREDILALDVVAHWHSKKSLYTGGERQDWRRYLTNALFGSTQRVAWILGMFGAEPRLGIVYPESFTGIPLWGHTWLSNLQVCRELGQRLGIAIDATAYIDYPAGSMFWARVTALHPIYALGLRLQDFPEERGQTDGTLQHALERMFVAVVRQQGLLAGILPPDGRLALSTEGNRNWIQAFQMPLATRLTMSAIEAKLVSLDVFDTLVTRPFLTPAGARAYLAHLAAETLGVPGFAALRDRAEAIARAAAGRDVDLDAIYAAMARLAEAKDLPLQALQTLELDTEARLLQPRQALVAAADALAASGRRLVAVSDMYLNSADLQRVLPSAVRALPRAWYVSCETGWRKDDDQAWEQLPAHEGVAARHWLHVGDNEQADIQRPQMHGYLTPVHVLRPSALLDVVPALRPLRPAAGAHSAWQDQLWLGLLSRHLADLADTRPEQFGDRLRLESPASLGYLVYGPLVADYLLWLVRLALSRGVGQILFLSREGYLLQKAFAQLQAACPPLAALRGSYVLASRRGTGVPTLREATDLDALLGSTYTGSLHDLLRARLGSAATAAVAARLGAASMRGMALLPEKRASLLQTLAPAMPALLEVATAEREGYLRYWHATVGDAPAMVADLGYAGTIQAQLSRLTRTALGGGYFAVNAGIAQIRAPGWAEARYFDARDPHMQASPIPQHDLLLETFLTAPDGQFSHFALRSDGHAEPVFAAKELTPAQFATIAEVQQGALDFVADLCTVGGSETWTFAFDRELIQIPLRCMGEGRWQTGRWASGLAVEDAFTGRGRVPVAT</sequence>
<dbReference type="InterPro" id="IPR036412">
    <property type="entry name" value="HAD-like_sf"/>
</dbReference>
<dbReference type="RefSeq" id="WP_206230160.1">
    <property type="nucleotide sequence ID" value="NZ_JAFIWB010000016.1"/>
</dbReference>
<dbReference type="Gene3D" id="3.40.50.1000">
    <property type="entry name" value="HAD superfamily/HAD-like"/>
    <property type="match status" value="1"/>
</dbReference>
<dbReference type="Proteomes" id="UP000695802">
    <property type="component" value="Unassembled WGS sequence"/>
</dbReference>
<evidence type="ECO:0000313" key="2">
    <source>
        <dbReference type="Proteomes" id="UP000695802"/>
    </source>
</evidence>
<gene>
    <name evidence="1" type="ORF">JR064_14265</name>
</gene>
<dbReference type="EMBL" id="JAFIWB010000016">
    <property type="protein sequence ID" value="MBN6103327.1"/>
    <property type="molecule type" value="Genomic_DNA"/>
</dbReference>
<organism evidence="1 2">
    <name type="scientific">Xanthomonas bonasiae</name>
    <dbReference type="NCBI Taxonomy" id="2810351"/>
    <lineage>
        <taxon>Bacteria</taxon>
        <taxon>Pseudomonadati</taxon>
        <taxon>Pseudomonadota</taxon>
        <taxon>Gammaproteobacteria</taxon>
        <taxon>Lysobacterales</taxon>
        <taxon>Lysobacteraceae</taxon>
        <taxon>Xanthomonas</taxon>
    </lineage>
</organism>
<proteinExistence type="predicted"/>
<name>A0ABS3B455_9XANT</name>
<keyword evidence="2" id="KW-1185">Reference proteome</keyword>
<dbReference type="Gene3D" id="1.10.150.400">
    <property type="match status" value="1"/>
</dbReference>